<organism evidence="1 2">
    <name type="scientific">Paenibacillus hemerocallicola</name>
    <dbReference type="NCBI Taxonomy" id="1172614"/>
    <lineage>
        <taxon>Bacteria</taxon>
        <taxon>Bacillati</taxon>
        <taxon>Bacillota</taxon>
        <taxon>Bacilli</taxon>
        <taxon>Bacillales</taxon>
        <taxon>Paenibacillaceae</taxon>
        <taxon>Paenibacillus</taxon>
    </lineage>
</organism>
<accession>A0A5C4TEN0</accession>
<name>A0A5C4TEN0_9BACL</name>
<dbReference type="AlphaFoldDB" id="A0A5C4TEN0"/>
<comment type="caution">
    <text evidence="1">The sequence shown here is derived from an EMBL/GenBank/DDBJ whole genome shotgun (WGS) entry which is preliminary data.</text>
</comment>
<dbReference type="RefSeq" id="WP_139601472.1">
    <property type="nucleotide sequence ID" value="NZ_VDCQ01000007.1"/>
</dbReference>
<protein>
    <submittedName>
        <fullName evidence="1">Uncharacterized protein</fullName>
    </submittedName>
</protein>
<reference evidence="1 2" key="1">
    <citation type="submission" date="2019-05" db="EMBL/GenBank/DDBJ databases">
        <title>We sequenced the genome of Paenibacillus hemerocallicola KCTC 33185 for further insight into its adaptation and study the phylogeny of Paenibacillus.</title>
        <authorList>
            <person name="Narsing Rao M.P."/>
        </authorList>
    </citation>
    <scope>NUCLEOTIDE SEQUENCE [LARGE SCALE GENOMIC DNA]</scope>
    <source>
        <strain evidence="1 2">KCTC 33185</strain>
    </source>
</reference>
<sequence length="102" mass="12001">MADFAILFHFLLHQKELRAIDRELSPYSYNHADSFVLSRLPFCFGRFSVEQHADFCHFQKEPTALRSSFHFILPFAAGRYGFINKIMDNSDMRSEPTFARFT</sequence>
<keyword evidence="2" id="KW-1185">Reference proteome</keyword>
<dbReference type="EMBL" id="VDCQ01000007">
    <property type="protein sequence ID" value="TNJ66987.1"/>
    <property type="molecule type" value="Genomic_DNA"/>
</dbReference>
<evidence type="ECO:0000313" key="2">
    <source>
        <dbReference type="Proteomes" id="UP000307943"/>
    </source>
</evidence>
<dbReference type="Proteomes" id="UP000307943">
    <property type="component" value="Unassembled WGS sequence"/>
</dbReference>
<gene>
    <name evidence="1" type="ORF">FE784_07235</name>
</gene>
<evidence type="ECO:0000313" key="1">
    <source>
        <dbReference type="EMBL" id="TNJ66987.1"/>
    </source>
</evidence>
<proteinExistence type="predicted"/>